<dbReference type="Pfam" id="PF22564">
    <property type="entry name" value="HAAS"/>
    <property type="match status" value="1"/>
</dbReference>
<dbReference type="Proteomes" id="UP000199687">
    <property type="component" value="Unassembled WGS sequence"/>
</dbReference>
<sequence length="185" mass="20465">MTRDKFINKLDRALISVPYEERKDIIQDFEEHFAMGENEGKSEEEIAESLGAPNQIAKEVLASYYLGKVEKSSSTGNVMRAVWAVIGLGFFNLVIVLAPFVAIAGFVLSGWIAGGAFIVSPLLFIINILLFPDSFNLIDMFASIALSGAGILLIIGMYYLTKLIRTVFIRYLNYNVRLVKGGMKA</sequence>
<accession>A0A1H9Q9Y4</accession>
<reference evidence="2 3" key="1">
    <citation type="submission" date="2016-10" db="EMBL/GenBank/DDBJ databases">
        <authorList>
            <person name="de Groot N.N."/>
        </authorList>
    </citation>
    <scope>NUCLEOTIDE SEQUENCE [LARGE SCALE GENOMIC DNA]</scope>
    <source>
        <strain evidence="2 3">CGMCC 1.7727</strain>
    </source>
</reference>
<dbReference type="AlphaFoldDB" id="A0A1H9Q9Y4"/>
<dbReference type="STRING" id="531814.SAMN04487944_10668"/>
<keyword evidence="1" id="KW-1133">Transmembrane helix</keyword>
<feature type="transmembrane region" description="Helical" evidence="1">
    <location>
        <begin position="137"/>
        <end position="160"/>
    </location>
</feature>
<keyword evidence="1" id="KW-0472">Membrane</keyword>
<protein>
    <submittedName>
        <fullName evidence="2">Uncharacterized membrane protein</fullName>
    </submittedName>
</protein>
<evidence type="ECO:0000313" key="3">
    <source>
        <dbReference type="Proteomes" id="UP000199687"/>
    </source>
</evidence>
<keyword evidence="3" id="KW-1185">Reference proteome</keyword>
<evidence type="ECO:0000256" key="1">
    <source>
        <dbReference type="SAM" id="Phobius"/>
    </source>
</evidence>
<proteinExistence type="predicted"/>
<dbReference type="OrthoDB" id="9804829at2"/>
<feature type="transmembrane region" description="Helical" evidence="1">
    <location>
        <begin position="110"/>
        <end position="130"/>
    </location>
</feature>
<feature type="transmembrane region" description="Helical" evidence="1">
    <location>
        <begin position="81"/>
        <end position="104"/>
    </location>
</feature>
<organism evidence="2 3">
    <name type="scientific">Gracilibacillus ureilyticus</name>
    <dbReference type="NCBI Taxonomy" id="531814"/>
    <lineage>
        <taxon>Bacteria</taxon>
        <taxon>Bacillati</taxon>
        <taxon>Bacillota</taxon>
        <taxon>Bacilli</taxon>
        <taxon>Bacillales</taxon>
        <taxon>Bacillaceae</taxon>
        <taxon>Gracilibacillus</taxon>
    </lineage>
</organism>
<dbReference type="RefSeq" id="WP_089740312.1">
    <property type="nucleotide sequence ID" value="NZ_FOGL01000006.1"/>
</dbReference>
<name>A0A1H9Q9Y4_9BACI</name>
<gene>
    <name evidence="2" type="ORF">SAMN04487944_10668</name>
</gene>
<keyword evidence="1" id="KW-0812">Transmembrane</keyword>
<evidence type="ECO:0000313" key="2">
    <source>
        <dbReference type="EMBL" id="SER56653.1"/>
    </source>
</evidence>
<dbReference type="EMBL" id="FOGL01000006">
    <property type="protein sequence ID" value="SER56653.1"/>
    <property type="molecule type" value="Genomic_DNA"/>
</dbReference>